<reference evidence="1" key="1">
    <citation type="submission" date="2022-07" db="EMBL/GenBank/DDBJ databases">
        <authorList>
            <person name="Macas J."/>
            <person name="Novak P."/>
            <person name="Neumann P."/>
        </authorList>
    </citation>
    <scope>NUCLEOTIDE SEQUENCE</scope>
</reference>
<proteinExistence type="predicted"/>
<evidence type="ECO:0000313" key="1">
    <source>
        <dbReference type="EMBL" id="CAH9110498.1"/>
    </source>
</evidence>
<sequence length="99" mass="10874">MSRLLNHGTTSVRMTSGLSILNSSKLTLGTVLDALISSWCSSQENLEAGSLREVGVKCEDEHIYSVRIVEGDDKVRNYSYVISVHPEVIDGRLGTHTCH</sequence>
<protein>
    <submittedName>
        <fullName evidence="1">Uncharacterized protein</fullName>
    </submittedName>
</protein>
<evidence type="ECO:0000313" key="2">
    <source>
        <dbReference type="Proteomes" id="UP001152484"/>
    </source>
</evidence>
<comment type="caution">
    <text evidence="1">The sequence shown here is derived from an EMBL/GenBank/DDBJ whole genome shotgun (WGS) entry which is preliminary data.</text>
</comment>
<keyword evidence="2" id="KW-1185">Reference proteome</keyword>
<dbReference type="Proteomes" id="UP001152484">
    <property type="component" value="Unassembled WGS sequence"/>
</dbReference>
<dbReference type="Gene3D" id="3.30.530.20">
    <property type="match status" value="1"/>
</dbReference>
<gene>
    <name evidence="1" type="ORF">CEURO_LOCUS18886</name>
</gene>
<dbReference type="EMBL" id="CAMAPE010000053">
    <property type="protein sequence ID" value="CAH9110498.1"/>
    <property type="molecule type" value="Genomic_DNA"/>
</dbReference>
<organism evidence="1 2">
    <name type="scientific">Cuscuta europaea</name>
    <name type="common">European dodder</name>
    <dbReference type="NCBI Taxonomy" id="41803"/>
    <lineage>
        <taxon>Eukaryota</taxon>
        <taxon>Viridiplantae</taxon>
        <taxon>Streptophyta</taxon>
        <taxon>Embryophyta</taxon>
        <taxon>Tracheophyta</taxon>
        <taxon>Spermatophyta</taxon>
        <taxon>Magnoliopsida</taxon>
        <taxon>eudicotyledons</taxon>
        <taxon>Gunneridae</taxon>
        <taxon>Pentapetalae</taxon>
        <taxon>asterids</taxon>
        <taxon>lamiids</taxon>
        <taxon>Solanales</taxon>
        <taxon>Convolvulaceae</taxon>
        <taxon>Cuscuteae</taxon>
        <taxon>Cuscuta</taxon>
        <taxon>Cuscuta subgen. Cuscuta</taxon>
    </lineage>
</organism>
<accession>A0A9P0ZPV6</accession>
<dbReference type="InterPro" id="IPR023393">
    <property type="entry name" value="START-like_dom_sf"/>
</dbReference>
<name>A0A9P0ZPV6_CUSEU</name>
<dbReference type="AlphaFoldDB" id="A0A9P0ZPV6"/>